<dbReference type="InterPro" id="IPR050664">
    <property type="entry name" value="Octanoyltrans_LipM/LipL"/>
</dbReference>
<dbReference type="GO" id="GO:0016740">
    <property type="term" value="F:transferase activity"/>
    <property type="evidence" value="ECO:0007669"/>
    <property type="project" value="UniProtKB-KW"/>
</dbReference>
<accession>A0ABW9R397</accession>
<dbReference type="RefSeq" id="WP_154608100.1">
    <property type="nucleotide sequence ID" value="NZ_CP072115.1"/>
</dbReference>
<evidence type="ECO:0000313" key="3">
    <source>
        <dbReference type="Proteomes" id="UP000435060"/>
    </source>
</evidence>
<protein>
    <submittedName>
        <fullName evidence="2">Protein--protein lipoyl transferase</fullName>
    </submittedName>
</protein>
<dbReference type="EMBL" id="WLCG01000004">
    <property type="protein sequence ID" value="MTB64258.1"/>
    <property type="molecule type" value="Genomic_DNA"/>
</dbReference>
<sequence length="284" mass="31336">MKGVSLLLLQSLADVSHLVYHSSEAHFTASIDELILADVFLKEIDRQKGQLIWHLWPLERTVILGMADCRLPHFERGVELIRQHGYQPLVRSIGGLAVVADAGIVNLSLIIPDHLGGKKLDMGQAYQLMVVCLKEILPVAAHEVEVREISDSYCPGTYDLSIRGQKFAGLAQRRIKSGIAISAYISLSGKQEERGVLIREFYQVAAGDSVPQPTYPKVNPASMATLSDLLAQPVRMEDVMGGLHQLIQNLGQTPIDYRLSLENLADFAKGKRDAIERHQKVGIG</sequence>
<evidence type="ECO:0000313" key="2">
    <source>
        <dbReference type="EMBL" id="MTB64258.1"/>
    </source>
</evidence>
<keyword evidence="2" id="KW-0808">Transferase</keyword>
<dbReference type="PROSITE" id="PS51733">
    <property type="entry name" value="BPL_LPL_CATALYTIC"/>
    <property type="match status" value="1"/>
</dbReference>
<dbReference type="InterPro" id="IPR004143">
    <property type="entry name" value="BPL_LPL_catalytic"/>
</dbReference>
<organism evidence="2 3">
    <name type="scientific">Streptococcus zhangguiae</name>
    <dbReference type="NCBI Taxonomy" id="2664091"/>
    <lineage>
        <taxon>Bacteria</taxon>
        <taxon>Bacillati</taxon>
        <taxon>Bacillota</taxon>
        <taxon>Bacilli</taxon>
        <taxon>Lactobacillales</taxon>
        <taxon>Streptococcaceae</taxon>
        <taxon>Streptococcus</taxon>
    </lineage>
</organism>
<dbReference type="PANTHER" id="PTHR43679:SF2">
    <property type="entry name" value="OCTANOYL-[GCVH]:PROTEIN N-OCTANOYLTRANSFERASE"/>
    <property type="match status" value="1"/>
</dbReference>
<dbReference type="SUPFAM" id="SSF55681">
    <property type="entry name" value="Class II aaRS and biotin synthetases"/>
    <property type="match status" value="1"/>
</dbReference>
<dbReference type="InterPro" id="IPR045864">
    <property type="entry name" value="aa-tRNA-synth_II/BPL/LPL"/>
</dbReference>
<dbReference type="Gene3D" id="3.30.930.10">
    <property type="entry name" value="Bira Bifunctional Protein, Domain 2"/>
    <property type="match status" value="1"/>
</dbReference>
<keyword evidence="3" id="KW-1185">Reference proteome</keyword>
<name>A0ABW9R397_9STRE</name>
<dbReference type="Proteomes" id="UP000435060">
    <property type="component" value="Unassembled WGS sequence"/>
</dbReference>
<dbReference type="PANTHER" id="PTHR43679">
    <property type="entry name" value="OCTANOYLTRANSFERASE LIPM-RELATED"/>
    <property type="match status" value="1"/>
</dbReference>
<comment type="caution">
    <text evidence="2">The sequence shown here is derived from an EMBL/GenBank/DDBJ whole genome shotgun (WGS) entry which is preliminary data.</text>
</comment>
<proteinExistence type="predicted"/>
<feature type="domain" description="BPL/LPL catalytic" evidence="1">
    <location>
        <begin position="45"/>
        <end position="234"/>
    </location>
</feature>
<evidence type="ECO:0000259" key="1">
    <source>
        <dbReference type="PROSITE" id="PS51733"/>
    </source>
</evidence>
<gene>
    <name evidence="2" type="ORF">GGG87_04465</name>
</gene>
<reference evidence="2 3" key="1">
    <citation type="submission" date="2019-11" db="EMBL/GenBank/DDBJ databases">
        <title>Streptococcis sp. isolated from the respiratory tract of Marmot.</title>
        <authorList>
            <person name="Zhang G."/>
        </authorList>
    </citation>
    <scope>NUCLEOTIDE SEQUENCE [LARGE SCALE GENOMIC DNA]</scope>
    <source>
        <strain evidence="3">zg-86</strain>
    </source>
</reference>
<dbReference type="Pfam" id="PF21948">
    <property type="entry name" value="LplA-B_cat"/>
    <property type="match status" value="1"/>
</dbReference>